<feature type="transmembrane region" description="Helical" evidence="9">
    <location>
        <begin position="899"/>
        <end position="923"/>
    </location>
</feature>
<gene>
    <name evidence="12" type="ORF">B0T24DRAFT_64246</name>
</gene>
<reference evidence="12" key="2">
    <citation type="submission" date="2023-06" db="EMBL/GenBank/DDBJ databases">
        <authorList>
            <consortium name="Lawrence Berkeley National Laboratory"/>
            <person name="Haridas S."/>
            <person name="Hensen N."/>
            <person name="Bonometti L."/>
            <person name="Westerberg I."/>
            <person name="Brannstrom I.O."/>
            <person name="Guillou S."/>
            <person name="Cros-Aarteil S."/>
            <person name="Calhoun S."/>
            <person name="Kuo A."/>
            <person name="Mondo S."/>
            <person name="Pangilinan J."/>
            <person name="Riley R."/>
            <person name="Labutti K."/>
            <person name="Andreopoulos B."/>
            <person name="Lipzen A."/>
            <person name="Chen C."/>
            <person name="Yanf M."/>
            <person name="Daum C."/>
            <person name="Ng V."/>
            <person name="Clum A."/>
            <person name="Steindorff A."/>
            <person name="Ohm R."/>
            <person name="Martin F."/>
            <person name="Silar P."/>
            <person name="Natvig D."/>
            <person name="Lalanne C."/>
            <person name="Gautier V."/>
            <person name="Ament-Velasquez S.L."/>
            <person name="Kruys A."/>
            <person name="Hutchinson M.I."/>
            <person name="Powell A.J."/>
            <person name="Barry K."/>
            <person name="Miller A.N."/>
            <person name="Grigoriev I.V."/>
            <person name="Debuchy R."/>
            <person name="Gladieux P."/>
            <person name="Thoren M.H."/>
            <person name="Johannesson H."/>
        </authorList>
    </citation>
    <scope>NUCLEOTIDE SEQUENCE</scope>
    <source>
        <strain evidence="12">CBS 958.72</strain>
    </source>
</reference>
<dbReference type="SMART" id="SM00382">
    <property type="entry name" value="AAA"/>
    <property type="match status" value="2"/>
</dbReference>
<feature type="region of interest" description="Disordered" evidence="8">
    <location>
        <begin position="812"/>
        <end position="844"/>
    </location>
</feature>
<feature type="domain" description="ABC transporter" evidence="10">
    <location>
        <begin position="578"/>
        <end position="809"/>
    </location>
</feature>
<feature type="transmembrane region" description="Helical" evidence="9">
    <location>
        <begin position="1086"/>
        <end position="1109"/>
    </location>
</feature>
<dbReference type="InterPro" id="IPR017871">
    <property type="entry name" value="ABC_transporter-like_CS"/>
</dbReference>
<feature type="domain" description="ABC transporter" evidence="10">
    <location>
        <begin position="1189"/>
        <end position="1463"/>
    </location>
</feature>
<keyword evidence="7 9" id="KW-0472">Membrane</keyword>
<dbReference type="InterPro" id="IPR027417">
    <property type="entry name" value="P-loop_NTPase"/>
</dbReference>
<comment type="caution">
    <text evidence="12">The sequence shown here is derived from an EMBL/GenBank/DDBJ whole genome shotgun (WGS) entry which is preliminary data.</text>
</comment>
<evidence type="ECO:0000313" key="12">
    <source>
        <dbReference type="EMBL" id="KAK3383834.1"/>
    </source>
</evidence>
<accession>A0AAE0NM06</accession>
<dbReference type="PROSITE" id="PS50929">
    <property type="entry name" value="ABC_TM1F"/>
    <property type="match status" value="2"/>
</dbReference>
<evidence type="ECO:0000256" key="1">
    <source>
        <dbReference type="ARBA" id="ARBA00004141"/>
    </source>
</evidence>
<organism evidence="12 13">
    <name type="scientific">Lasiosphaeria ovina</name>
    <dbReference type="NCBI Taxonomy" id="92902"/>
    <lineage>
        <taxon>Eukaryota</taxon>
        <taxon>Fungi</taxon>
        <taxon>Dikarya</taxon>
        <taxon>Ascomycota</taxon>
        <taxon>Pezizomycotina</taxon>
        <taxon>Sordariomycetes</taxon>
        <taxon>Sordariomycetidae</taxon>
        <taxon>Sordariales</taxon>
        <taxon>Lasiosphaeriaceae</taxon>
        <taxon>Lasiosphaeria</taxon>
    </lineage>
</organism>
<dbReference type="SUPFAM" id="SSF52540">
    <property type="entry name" value="P-loop containing nucleoside triphosphate hydrolases"/>
    <property type="match status" value="2"/>
</dbReference>
<dbReference type="GO" id="GO:0005524">
    <property type="term" value="F:ATP binding"/>
    <property type="evidence" value="ECO:0007669"/>
    <property type="project" value="UniProtKB-KW"/>
</dbReference>
<feature type="compositionally biased region" description="Polar residues" evidence="8">
    <location>
        <begin position="832"/>
        <end position="844"/>
    </location>
</feature>
<dbReference type="GO" id="GO:0140359">
    <property type="term" value="F:ABC-type transporter activity"/>
    <property type="evidence" value="ECO:0007669"/>
    <property type="project" value="InterPro"/>
</dbReference>
<feature type="compositionally biased region" description="Basic and acidic residues" evidence="8">
    <location>
        <begin position="812"/>
        <end position="831"/>
    </location>
</feature>
<dbReference type="Proteomes" id="UP001287356">
    <property type="component" value="Unassembled WGS sequence"/>
</dbReference>
<dbReference type="InterPro" id="IPR050173">
    <property type="entry name" value="ABC_transporter_C-like"/>
</dbReference>
<dbReference type="InterPro" id="IPR003439">
    <property type="entry name" value="ABC_transporter-like_ATP-bd"/>
</dbReference>
<keyword evidence="2" id="KW-0813">Transport</keyword>
<feature type="domain" description="ABC transmembrane type-1" evidence="11">
    <location>
        <begin position="862"/>
        <end position="1149"/>
    </location>
</feature>
<keyword evidence="12" id="KW-0378">Hydrolase</keyword>
<dbReference type="PROSITE" id="PS50893">
    <property type="entry name" value="ABC_TRANSPORTER_2"/>
    <property type="match status" value="2"/>
</dbReference>
<keyword evidence="6 9" id="KW-1133">Transmembrane helix</keyword>
<dbReference type="Gene3D" id="1.20.1560.10">
    <property type="entry name" value="ABC transporter type 1, transmembrane domain"/>
    <property type="match status" value="2"/>
</dbReference>
<keyword evidence="13" id="KW-1185">Reference proteome</keyword>
<feature type="transmembrane region" description="Helical" evidence="9">
    <location>
        <begin position="252"/>
        <end position="273"/>
    </location>
</feature>
<keyword evidence="4" id="KW-0547">Nucleotide-binding</keyword>
<feature type="transmembrane region" description="Helical" evidence="9">
    <location>
        <begin position="481"/>
        <end position="500"/>
    </location>
</feature>
<evidence type="ECO:0000256" key="5">
    <source>
        <dbReference type="ARBA" id="ARBA00022840"/>
    </source>
</evidence>
<feature type="transmembrane region" description="Helical" evidence="9">
    <location>
        <begin position="20"/>
        <end position="37"/>
    </location>
</feature>
<dbReference type="EMBL" id="JAULSN010000001">
    <property type="protein sequence ID" value="KAK3383834.1"/>
    <property type="molecule type" value="Genomic_DNA"/>
</dbReference>
<dbReference type="SUPFAM" id="SSF90123">
    <property type="entry name" value="ABC transporter transmembrane region"/>
    <property type="match status" value="2"/>
</dbReference>
<proteinExistence type="predicted"/>
<evidence type="ECO:0000259" key="10">
    <source>
        <dbReference type="PROSITE" id="PS50893"/>
    </source>
</evidence>
<dbReference type="PROSITE" id="PS00211">
    <property type="entry name" value="ABC_TRANSPORTER_1"/>
    <property type="match status" value="2"/>
</dbReference>
<evidence type="ECO:0000259" key="11">
    <source>
        <dbReference type="PROSITE" id="PS50929"/>
    </source>
</evidence>
<evidence type="ECO:0000256" key="9">
    <source>
        <dbReference type="SAM" id="Phobius"/>
    </source>
</evidence>
<dbReference type="Gene3D" id="3.40.50.300">
    <property type="entry name" value="P-loop containing nucleotide triphosphate hydrolases"/>
    <property type="match status" value="2"/>
</dbReference>
<sequence length="1465" mass="158469">MNSLSSLSSSLSTRLSPQLILDLVSPALSVAFVLLLPRRLRQLSQRPAKARDGWLGHVKLFASLLFLSLETAAAAFLSLRPGSVTHLQLVASAAAPVAALGLAVLSRLEHQRSARPSDLISVYLWLSLSCDVVHLTLPSLRHLDSHARAVLATRAVAKLVVLVVESLSKGPDVLDSRGHVPTPEERSGVFGRVLFLWANGVLRRGYYNTALAVSDLPPIDYKLAAEPLRSRILQVWTQSRAPWLPRVLVKSLAGPFASVVVPRLCVVIFRYAQPVLIRFAIDFAQSTDENPDTGYLVVLAAIAVYGGLAASTAVYQHSLNRLQVMIRAALTGLVHERTLLAPSDAFSHGRIVALVTTDVVAVEGAAEMFHEIWARLIEVIVGTVLLHRQVGRLWPVPYIIIVACSQTSRYVAKHMKSRQTAWNVATQKRISTTTAALASIKNIKMLGMQDAVEGQMIELRKHELAIAGHVRRISFIYNASANALGMFTPVITIILFAVLARLSGRALDTKTAFPTIAVLGLVTHSANMVMTLGPRAVTAYASVERLQDSLQEARQDERIGPVQDANNNSTRSPARLAISIKNMSVAWQRNGTSKTVLDGVDLEVALCKIVVCSGPVGAGKTTLARAILGETPITAGTIELSTRRVAYCAQTPWLANKTIKEVICGPCADADVDETWYQSVTQACCLGEDLAALPEADGTVVGGDGMNLSGGQRQRVALARAVFQRCDVAILDDPFSALDGNTEELVVKNLLGPEGLFRRLGTTVFWITNSTHHFELADHVIVLDGRIKEQGHWSQLKAKDQLIAKIIHHADDEQRAPGDDSDKATTVEEKVTGSSKTATQTSAETNRATGDLSLYGYYFASAGVANVAMMVACAAWYSFFITFPQYWMKWWTDAAGSHTTFYVVGYALLYIMAWVSTNGIMWFRVERIAPISGLSLHKRLVETVLRAPLSYFSATDTGTILNHFSQDIQLVDKRLAMAVSTLGVQVFRLGMQASLIFAVQPIMGVTLPLCAAVVYIVQKFYLRTTRQLRLLELESRSAVFTTLLDTSRGVETIRAFGWQRNMANEASHNLDLSRRPWYLLMCLHRWLNVVLDLLVAGLAVSIVALSVALHDTTTAGGGGAGGKIGVALTVVLQANAALTGLIRSWTDLEVSLGAVARLRTVERDTPHEDRVVSDEAEVVAKAWPSTGHLEIENLSASYNDKALAFRDVTLDIAPGQTVVVCGRTGSGKSSLLLSLLGLLETQSGKVTVDGVDISRVPCATVRQRCFVTIAQDAFFLFQAALRFNLDPSGTLADGELVGILDKVSLWQHFASAETEPQDSTTENAHVNGDAARVSLLAAQRQQHQKHSAVLDTPLASLPALSGGQAQLLALARGVAQSRSSSSSSSSSSASKHIVLLDEATSSVDAATEAAMYDVVRDEFVSRGLTVVMVTHRLGAFAARMRPGRDVVVYMKDGRVESVVAAPVHG</sequence>
<name>A0AAE0NM06_9PEZI</name>
<dbReference type="GO" id="GO:0016020">
    <property type="term" value="C:membrane"/>
    <property type="evidence" value="ECO:0007669"/>
    <property type="project" value="UniProtKB-SubCell"/>
</dbReference>
<feature type="transmembrane region" description="Helical" evidence="9">
    <location>
        <begin position="855"/>
        <end position="879"/>
    </location>
</feature>
<dbReference type="Pfam" id="PF00664">
    <property type="entry name" value="ABC_membrane"/>
    <property type="match status" value="2"/>
</dbReference>
<evidence type="ECO:0000256" key="8">
    <source>
        <dbReference type="SAM" id="MobiDB-lite"/>
    </source>
</evidence>
<evidence type="ECO:0000256" key="7">
    <source>
        <dbReference type="ARBA" id="ARBA00023136"/>
    </source>
</evidence>
<reference evidence="12" key="1">
    <citation type="journal article" date="2023" name="Mol. Phylogenet. Evol.">
        <title>Genome-scale phylogeny and comparative genomics of the fungal order Sordariales.</title>
        <authorList>
            <person name="Hensen N."/>
            <person name="Bonometti L."/>
            <person name="Westerberg I."/>
            <person name="Brannstrom I.O."/>
            <person name="Guillou S."/>
            <person name="Cros-Aarteil S."/>
            <person name="Calhoun S."/>
            <person name="Haridas S."/>
            <person name="Kuo A."/>
            <person name="Mondo S."/>
            <person name="Pangilinan J."/>
            <person name="Riley R."/>
            <person name="LaButti K."/>
            <person name="Andreopoulos B."/>
            <person name="Lipzen A."/>
            <person name="Chen C."/>
            <person name="Yan M."/>
            <person name="Daum C."/>
            <person name="Ng V."/>
            <person name="Clum A."/>
            <person name="Steindorff A."/>
            <person name="Ohm R.A."/>
            <person name="Martin F."/>
            <person name="Silar P."/>
            <person name="Natvig D.O."/>
            <person name="Lalanne C."/>
            <person name="Gautier V."/>
            <person name="Ament-Velasquez S.L."/>
            <person name="Kruys A."/>
            <person name="Hutchinson M.I."/>
            <person name="Powell A.J."/>
            <person name="Barry K."/>
            <person name="Miller A.N."/>
            <person name="Grigoriev I.V."/>
            <person name="Debuchy R."/>
            <person name="Gladieux P."/>
            <person name="Hiltunen Thoren M."/>
            <person name="Johannesson H."/>
        </authorList>
    </citation>
    <scope>NUCLEOTIDE SEQUENCE</scope>
    <source>
        <strain evidence="12">CBS 958.72</strain>
    </source>
</reference>
<feature type="transmembrane region" description="Helical" evidence="9">
    <location>
        <begin position="293"/>
        <end position="315"/>
    </location>
</feature>
<evidence type="ECO:0000256" key="2">
    <source>
        <dbReference type="ARBA" id="ARBA00022448"/>
    </source>
</evidence>
<evidence type="ECO:0000256" key="3">
    <source>
        <dbReference type="ARBA" id="ARBA00022692"/>
    </source>
</evidence>
<comment type="subcellular location">
    <subcellularLocation>
        <location evidence="1">Membrane</location>
        <topology evidence="1">Multi-pass membrane protein</topology>
    </subcellularLocation>
</comment>
<dbReference type="InterPro" id="IPR011527">
    <property type="entry name" value="ABC1_TM_dom"/>
</dbReference>
<dbReference type="PANTHER" id="PTHR24223">
    <property type="entry name" value="ATP-BINDING CASSETTE SUB-FAMILY C"/>
    <property type="match status" value="1"/>
</dbReference>
<dbReference type="GO" id="GO:0016887">
    <property type="term" value="F:ATP hydrolysis activity"/>
    <property type="evidence" value="ECO:0007669"/>
    <property type="project" value="InterPro"/>
</dbReference>
<keyword evidence="3 9" id="KW-0812">Transmembrane</keyword>
<evidence type="ECO:0000313" key="13">
    <source>
        <dbReference type="Proteomes" id="UP001287356"/>
    </source>
</evidence>
<protein>
    <submittedName>
        <fullName evidence="12">P-loop containing nucleoside triphosphate hydrolase protein</fullName>
    </submittedName>
</protein>
<dbReference type="PANTHER" id="PTHR24223:SF345">
    <property type="entry name" value="ABC MULTIDRUG TRANSPORTER (EUROFUNG)"/>
    <property type="match status" value="1"/>
</dbReference>
<dbReference type="CDD" id="cd18580">
    <property type="entry name" value="ABC_6TM_ABCC_D2"/>
    <property type="match status" value="1"/>
</dbReference>
<evidence type="ECO:0000256" key="6">
    <source>
        <dbReference type="ARBA" id="ARBA00022989"/>
    </source>
</evidence>
<feature type="transmembrane region" description="Helical" evidence="9">
    <location>
        <begin position="85"/>
        <end position="105"/>
    </location>
</feature>
<keyword evidence="5" id="KW-0067">ATP-binding</keyword>
<feature type="transmembrane region" description="Helical" evidence="9">
    <location>
        <begin position="58"/>
        <end position="79"/>
    </location>
</feature>
<dbReference type="Pfam" id="PF00005">
    <property type="entry name" value="ABC_tran"/>
    <property type="match status" value="2"/>
</dbReference>
<dbReference type="InterPro" id="IPR003593">
    <property type="entry name" value="AAA+_ATPase"/>
</dbReference>
<feature type="transmembrane region" description="Helical" evidence="9">
    <location>
        <begin position="997"/>
        <end position="1017"/>
    </location>
</feature>
<evidence type="ECO:0000256" key="4">
    <source>
        <dbReference type="ARBA" id="ARBA00022741"/>
    </source>
</evidence>
<dbReference type="InterPro" id="IPR044726">
    <property type="entry name" value="ABCC_6TM_D2"/>
</dbReference>
<dbReference type="CDD" id="cd18579">
    <property type="entry name" value="ABC_6TM_ABCC_D1"/>
    <property type="match status" value="1"/>
</dbReference>
<dbReference type="InterPro" id="IPR044746">
    <property type="entry name" value="ABCC_6TM_D1"/>
</dbReference>
<dbReference type="InterPro" id="IPR036640">
    <property type="entry name" value="ABC1_TM_sf"/>
</dbReference>
<feature type="domain" description="ABC transmembrane type-1" evidence="11">
    <location>
        <begin position="264"/>
        <end position="538"/>
    </location>
</feature>